<organism evidence="4 5">
    <name type="scientific">Litorimonas taeanensis</name>
    <dbReference type="NCBI Taxonomy" id="568099"/>
    <lineage>
        <taxon>Bacteria</taxon>
        <taxon>Pseudomonadati</taxon>
        <taxon>Pseudomonadota</taxon>
        <taxon>Alphaproteobacteria</taxon>
        <taxon>Maricaulales</taxon>
        <taxon>Robiginitomaculaceae</taxon>
    </lineage>
</organism>
<evidence type="ECO:0000313" key="4">
    <source>
        <dbReference type="EMBL" id="RKQ72074.1"/>
    </source>
</evidence>
<dbReference type="InParanoid" id="A0A420WM21"/>
<name>A0A420WM21_9PROT</name>
<accession>A0A420WM21</accession>
<evidence type="ECO:0000256" key="1">
    <source>
        <dbReference type="SAM" id="MobiDB-lite"/>
    </source>
</evidence>
<dbReference type="EMBL" id="RBII01000001">
    <property type="protein sequence ID" value="RKQ72074.1"/>
    <property type="molecule type" value="Genomic_DNA"/>
</dbReference>
<comment type="caution">
    <text evidence="4">The sequence shown here is derived from an EMBL/GenBank/DDBJ whole genome shotgun (WGS) entry which is preliminary data.</text>
</comment>
<feature type="region of interest" description="Disordered" evidence="1">
    <location>
        <begin position="160"/>
        <end position="181"/>
    </location>
</feature>
<dbReference type="Proteomes" id="UP000282211">
    <property type="component" value="Unassembled WGS sequence"/>
</dbReference>
<dbReference type="InterPro" id="IPR032789">
    <property type="entry name" value="T2SS-T3SS_pil_N"/>
</dbReference>
<evidence type="ECO:0000259" key="3">
    <source>
        <dbReference type="Pfam" id="PF13629"/>
    </source>
</evidence>
<evidence type="ECO:0000313" key="5">
    <source>
        <dbReference type="Proteomes" id="UP000282211"/>
    </source>
</evidence>
<proteinExistence type="predicted"/>
<feature type="domain" description="Pilus formation protein N-terminal" evidence="3">
    <location>
        <begin position="31"/>
        <end position="99"/>
    </location>
</feature>
<reference evidence="4 5" key="1">
    <citation type="submission" date="2018-10" db="EMBL/GenBank/DDBJ databases">
        <title>Genomic Encyclopedia of Type Strains, Phase IV (KMG-IV): sequencing the most valuable type-strain genomes for metagenomic binning, comparative biology and taxonomic classification.</title>
        <authorList>
            <person name="Goeker M."/>
        </authorList>
    </citation>
    <scope>NUCLEOTIDE SEQUENCE [LARGE SCALE GENOMIC DNA]</scope>
    <source>
        <strain evidence="4 5">DSM 22008</strain>
    </source>
</reference>
<protein>
    <submittedName>
        <fullName evidence="4">Putative type II/III system pilus formation protein</fullName>
    </submittedName>
</protein>
<feature type="signal peptide" evidence="2">
    <location>
        <begin position="1"/>
        <end position="23"/>
    </location>
</feature>
<evidence type="ECO:0000256" key="2">
    <source>
        <dbReference type="SAM" id="SignalP"/>
    </source>
</evidence>
<sequence>MRKFSSFLIAFAASSLAATAAFAGPAMTGQNYSIELNKTQIVRLPMAASAVVIGNPAIADVSVHAADTLFVVGRGFGETNLIVLAPDGSTMMNADIRVSQNNTGNGVHVFNRSARQSYNCSPQCQPSPILGDDPAFINSNVANSPSIQSSEAFAATSSQNFAGGLSSQPNSASSPQRQFTN</sequence>
<dbReference type="AlphaFoldDB" id="A0A420WM21"/>
<feature type="chain" id="PRO_5019060374" evidence="2">
    <location>
        <begin position="24"/>
        <end position="181"/>
    </location>
</feature>
<gene>
    <name evidence="4" type="ORF">DES40_1411</name>
</gene>
<keyword evidence="5" id="KW-1185">Reference proteome</keyword>
<keyword evidence="2" id="KW-0732">Signal</keyword>
<dbReference type="Pfam" id="PF13629">
    <property type="entry name" value="T2SS-T3SS_pil_N"/>
    <property type="match status" value="1"/>
</dbReference>
<dbReference type="RefSeq" id="WP_170144914.1">
    <property type="nucleotide sequence ID" value="NZ_RBII01000001.1"/>
</dbReference>